<dbReference type="Proteomes" id="UP001071110">
    <property type="component" value="Unassembled WGS sequence"/>
</dbReference>
<dbReference type="AlphaFoldDB" id="A0A9Q4IG89"/>
<dbReference type="RefSeq" id="WP_269027158.1">
    <property type="nucleotide sequence ID" value="NZ_JANRML010000002.1"/>
</dbReference>
<evidence type="ECO:0000313" key="2">
    <source>
        <dbReference type="Proteomes" id="UP001071110"/>
    </source>
</evidence>
<comment type="caution">
    <text evidence="1">The sequence shown here is derived from an EMBL/GenBank/DDBJ whole genome shotgun (WGS) entry which is preliminary data.</text>
</comment>
<accession>A0A9Q4IG89</accession>
<dbReference type="EMBL" id="JANRML010000002">
    <property type="protein sequence ID" value="MCZ2220338.1"/>
    <property type="molecule type" value="Genomic_DNA"/>
</dbReference>
<name>A0A9Q4IG89_9CORY</name>
<gene>
    <name evidence="1" type="ORF">NUW87_02985</name>
</gene>
<keyword evidence="2" id="KW-1185">Reference proteome</keyword>
<organism evidence="1 2">
    <name type="scientific">Corynebacterium pilbarense</name>
    <dbReference type="NCBI Taxonomy" id="1288393"/>
    <lineage>
        <taxon>Bacteria</taxon>
        <taxon>Bacillati</taxon>
        <taxon>Actinomycetota</taxon>
        <taxon>Actinomycetes</taxon>
        <taxon>Mycobacteriales</taxon>
        <taxon>Corynebacteriaceae</taxon>
        <taxon>Corynebacterium</taxon>
    </lineage>
</organism>
<reference evidence="1" key="1">
    <citation type="submission" date="2022-08" db="EMBL/GenBank/DDBJ databases">
        <title>Corynebacterium sp. nov., isolated from clinical breast specimens.</title>
        <authorList>
            <person name="Zhang T."/>
        </authorList>
    </citation>
    <scope>NUCLEOTIDE SEQUENCE</scope>
    <source>
        <strain evidence="1">CCUG 57942</strain>
    </source>
</reference>
<protein>
    <submittedName>
        <fullName evidence="1">Uncharacterized protein</fullName>
    </submittedName>
</protein>
<proteinExistence type="predicted"/>
<evidence type="ECO:0000313" key="1">
    <source>
        <dbReference type="EMBL" id="MCZ2220338.1"/>
    </source>
</evidence>
<sequence length="102" mass="10971">MNEQQLEDLRSYYGNNDTSAFMEDAEHVDLGDVADPDATVAFTLSMPNRVLDAAREIAAAEGASTNDVLRRFLEAGASALVESEASIPVSKLLRLIDEARGA</sequence>